<organism evidence="2 3">
    <name type="scientific">Oedothorax gibbosus</name>
    <dbReference type="NCBI Taxonomy" id="931172"/>
    <lineage>
        <taxon>Eukaryota</taxon>
        <taxon>Metazoa</taxon>
        <taxon>Ecdysozoa</taxon>
        <taxon>Arthropoda</taxon>
        <taxon>Chelicerata</taxon>
        <taxon>Arachnida</taxon>
        <taxon>Araneae</taxon>
        <taxon>Araneomorphae</taxon>
        <taxon>Entelegynae</taxon>
        <taxon>Araneoidea</taxon>
        <taxon>Linyphiidae</taxon>
        <taxon>Erigoninae</taxon>
        <taxon>Oedothorax</taxon>
    </lineage>
</organism>
<keyword evidence="3" id="KW-1185">Reference proteome</keyword>
<proteinExistence type="predicted"/>
<name>A0AAV6TCZ7_9ARAC</name>
<comment type="caution">
    <text evidence="2">The sequence shown here is derived from an EMBL/GenBank/DDBJ whole genome shotgun (WGS) entry which is preliminary data.</text>
</comment>
<accession>A0AAV6TCZ7</accession>
<dbReference type="AlphaFoldDB" id="A0AAV6TCZ7"/>
<protein>
    <submittedName>
        <fullName evidence="2">Uncharacterized protein</fullName>
    </submittedName>
</protein>
<dbReference type="EMBL" id="JAFNEN010006584">
    <property type="protein sequence ID" value="KAG8155794.1"/>
    <property type="molecule type" value="Genomic_DNA"/>
</dbReference>
<evidence type="ECO:0000313" key="2">
    <source>
        <dbReference type="EMBL" id="KAG8155794.1"/>
    </source>
</evidence>
<gene>
    <name evidence="2" type="ORF">JTE90_026969</name>
</gene>
<feature type="compositionally biased region" description="Polar residues" evidence="1">
    <location>
        <begin position="183"/>
        <end position="195"/>
    </location>
</feature>
<dbReference type="Proteomes" id="UP000827092">
    <property type="component" value="Unassembled WGS sequence"/>
</dbReference>
<sequence>MVKRTGTKIFTISPPDFQGAKKAPNPRAKARDARGFFREKASPIFRASRFPGTELFSKKKITLPPGFPFPRNLPNSVFVFFPGLGPRRTFSVSPGFGGIFKPPSLFGRETRQTRAKCFSFRETPRFGTDFSDPLGPTEPMFNCCSHGTLLHLQSSRLSLEYLLLHQDLTGGGSRRALRPAPSTHATRPSYSLSRKLSTREALP</sequence>
<evidence type="ECO:0000313" key="3">
    <source>
        <dbReference type="Proteomes" id="UP000827092"/>
    </source>
</evidence>
<evidence type="ECO:0000256" key="1">
    <source>
        <dbReference type="SAM" id="MobiDB-lite"/>
    </source>
</evidence>
<reference evidence="2 3" key="1">
    <citation type="journal article" date="2022" name="Nat. Ecol. Evol.">
        <title>A masculinizing supergene underlies an exaggerated male reproductive morph in a spider.</title>
        <authorList>
            <person name="Hendrickx F."/>
            <person name="De Corte Z."/>
            <person name="Sonet G."/>
            <person name="Van Belleghem S.M."/>
            <person name="Kostlbacher S."/>
            <person name="Vangestel C."/>
        </authorList>
    </citation>
    <scope>NUCLEOTIDE SEQUENCE [LARGE SCALE GENOMIC DNA]</scope>
    <source>
        <strain evidence="2">W744_W776</strain>
    </source>
</reference>
<feature type="region of interest" description="Disordered" evidence="1">
    <location>
        <begin position="171"/>
        <end position="203"/>
    </location>
</feature>